<name>A0ABS1GFP2_9AQUI</name>
<comment type="caution">
    <text evidence="1">The sequence shown here is derived from an EMBL/GenBank/DDBJ whole genome shotgun (WGS) entry which is preliminary data.</text>
</comment>
<gene>
    <name evidence="1" type="ORF">GWK41_01505</name>
</gene>
<proteinExistence type="predicted"/>
<dbReference type="InterPro" id="IPR036280">
    <property type="entry name" value="Multihaem_cyt_sf"/>
</dbReference>
<dbReference type="RefSeq" id="WP_200673145.1">
    <property type="nucleotide sequence ID" value="NZ_JAACYA010000001.1"/>
</dbReference>
<evidence type="ECO:0000313" key="1">
    <source>
        <dbReference type="EMBL" id="MBK3331739.1"/>
    </source>
</evidence>
<keyword evidence="2" id="KW-1185">Reference proteome</keyword>
<dbReference type="SUPFAM" id="SSF48695">
    <property type="entry name" value="Multiheme cytochromes"/>
    <property type="match status" value="1"/>
</dbReference>
<protein>
    <recommendedName>
        <fullName evidence="3">Cytochrome c-552/4 domain-containing protein</fullName>
    </recommendedName>
</protein>
<dbReference type="EMBL" id="JAACYA010000001">
    <property type="protein sequence ID" value="MBK3331739.1"/>
    <property type="molecule type" value="Genomic_DNA"/>
</dbReference>
<reference evidence="1 2" key="1">
    <citation type="journal article" date="2021" name="Syst. Appl. Microbiol.">
        <title>Persephonella atlantica sp. nov.: How to adapt to physico-chemical gradients in high temperature hydrothermal habitats.</title>
        <authorList>
            <person name="Francois D.X."/>
            <person name="Godfroy A."/>
            <person name="Mathien C."/>
            <person name="Aube J."/>
            <person name="Cathalot C."/>
            <person name="Lesongeur F."/>
            <person name="L'Haridon S."/>
            <person name="Philippon X."/>
            <person name="Roussel E.G."/>
        </authorList>
    </citation>
    <scope>NUCLEOTIDE SEQUENCE [LARGE SCALE GENOMIC DNA]</scope>
    <source>
        <strain evidence="1 2">MO1340</strain>
    </source>
</reference>
<evidence type="ECO:0000313" key="2">
    <source>
        <dbReference type="Proteomes" id="UP000772812"/>
    </source>
</evidence>
<evidence type="ECO:0008006" key="3">
    <source>
        <dbReference type="Google" id="ProtNLM"/>
    </source>
</evidence>
<accession>A0ABS1GFP2</accession>
<dbReference type="Proteomes" id="UP000772812">
    <property type="component" value="Unassembled WGS sequence"/>
</dbReference>
<sequence>MVSRAVLLLFIVVFTFSYGKNLKLKDVPRELSNYYPPKSENMEFTQLMHLLSTSMTGVVVNLKEEDWNNAQKWAERLQKNYLKIGKMVKKWDKLLKKDEVHKLQQAIKSRNKQEAFRSVQVVGKSCVQCHKNYKLSVKVKFHSPDFSGFSLEDPVTGLDYSLKDYMKAMTQDMKLVKIYFLDGKKDKARRAGFNFIKRFEGLTQMCSDCHTNKKSEEIYFGLETKKHTTALKEAVINGSLVQLNKHLKWIGQNNCAKCHNVHETTYHLREKFGK</sequence>
<dbReference type="InterPro" id="IPR010980">
    <property type="entry name" value="Cyt_c/b562"/>
</dbReference>
<organism evidence="1 2">
    <name type="scientific">Persephonella atlantica</name>
    <dbReference type="NCBI Taxonomy" id="2699429"/>
    <lineage>
        <taxon>Bacteria</taxon>
        <taxon>Pseudomonadati</taxon>
        <taxon>Aquificota</taxon>
        <taxon>Aquificia</taxon>
        <taxon>Aquificales</taxon>
        <taxon>Hydrogenothermaceae</taxon>
        <taxon>Persephonella</taxon>
    </lineage>
</organism>
<dbReference type="SUPFAM" id="SSF47175">
    <property type="entry name" value="Cytochromes"/>
    <property type="match status" value="1"/>
</dbReference>